<evidence type="ECO:0000313" key="3">
    <source>
        <dbReference type="Proteomes" id="UP000050509"/>
    </source>
</evidence>
<dbReference type="Proteomes" id="UP000050509">
    <property type="component" value="Unassembled WGS sequence"/>
</dbReference>
<sequence>MPRVENQGPDVDAWVSTANQSPTAHQDRTTHDLCRACYALLIPDPQTLNAFLSPLQTSLVAGPEPRGTDGWGGDLEHQTYAELQSPVGGPVECAACGVPLTEEDDRA</sequence>
<proteinExistence type="predicted"/>
<comment type="caution">
    <text evidence="2">The sequence shown here is derived from an EMBL/GenBank/DDBJ whole genome shotgun (WGS) entry which is preliminary data.</text>
</comment>
<feature type="region of interest" description="Disordered" evidence="1">
    <location>
        <begin position="1"/>
        <end position="27"/>
    </location>
</feature>
<organism evidence="2 3">
    <name type="scientific">Kouleothrix aurantiaca</name>
    <dbReference type="NCBI Taxonomy" id="186479"/>
    <lineage>
        <taxon>Bacteria</taxon>
        <taxon>Bacillati</taxon>
        <taxon>Chloroflexota</taxon>
        <taxon>Chloroflexia</taxon>
        <taxon>Chloroflexales</taxon>
        <taxon>Roseiflexineae</taxon>
        <taxon>Roseiflexaceae</taxon>
        <taxon>Kouleothrix</taxon>
    </lineage>
</organism>
<evidence type="ECO:0000313" key="2">
    <source>
        <dbReference type="EMBL" id="KPV55041.1"/>
    </source>
</evidence>
<accession>A0A0P9D7Q4</accession>
<dbReference type="EMBL" id="LJCR01000001">
    <property type="protein sequence ID" value="KPV55041.1"/>
    <property type="molecule type" value="Genomic_DNA"/>
</dbReference>
<keyword evidence="3" id="KW-1185">Reference proteome</keyword>
<protein>
    <submittedName>
        <fullName evidence="2">Uncharacterized protein</fullName>
    </submittedName>
</protein>
<reference evidence="2 3" key="1">
    <citation type="submission" date="2015-09" db="EMBL/GenBank/DDBJ databases">
        <title>Draft genome sequence of Kouleothrix aurantiaca JCM 19913.</title>
        <authorList>
            <person name="Hemp J."/>
        </authorList>
    </citation>
    <scope>NUCLEOTIDE SEQUENCE [LARGE SCALE GENOMIC DNA]</scope>
    <source>
        <strain evidence="2 3">COM-B</strain>
    </source>
</reference>
<gene>
    <name evidence="2" type="ORF">SE17_00115</name>
</gene>
<name>A0A0P9D7Q4_9CHLR</name>
<dbReference type="AlphaFoldDB" id="A0A0P9D7Q4"/>
<evidence type="ECO:0000256" key="1">
    <source>
        <dbReference type="SAM" id="MobiDB-lite"/>
    </source>
</evidence>